<organism evidence="3 4">
    <name type="scientific">Agromyces bauzanensis</name>
    <dbReference type="NCBI Taxonomy" id="1308924"/>
    <lineage>
        <taxon>Bacteria</taxon>
        <taxon>Bacillati</taxon>
        <taxon>Actinomycetota</taxon>
        <taxon>Actinomycetes</taxon>
        <taxon>Micrococcales</taxon>
        <taxon>Microbacteriaceae</taxon>
        <taxon>Agromyces</taxon>
    </lineage>
</organism>
<accession>A0A917UPZ4</accession>
<keyword evidence="2" id="KW-0472">Membrane</keyword>
<feature type="region of interest" description="Disordered" evidence="1">
    <location>
        <begin position="1"/>
        <end position="27"/>
    </location>
</feature>
<keyword evidence="2" id="KW-0812">Transmembrane</keyword>
<proteinExistence type="predicted"/>
<dbReference type="RefSeq" id="WP_188742355.1">
    <property type="nucleotide sequence ID" value="NZ_BAABFW010000002.1"/>
</dbReference>
<keyword evidence="4" id="KW-1185">Reference proteome</keyword>
<evidence type="ECO:0008006" key="5">
    <source>
        <dbReference type="Google" id="ProtNLM"/>
    </source>
</evidence>
<feature type="transmembrane region" description="Helical" evidence="2">
    <location>
        <begin position="145"/>
        <end position="170"/>
    </location>
</feature>
<feature type="transmembrane region" description="Helical" evidence="2">
    <location>
        <begin position="114"/>
        <end position="133"/>
    </location>
</feature>
<feature type="compositionally biased region" description="Basic and acidic residues" evidence="1">
    <location>
        <begin position="1"/>
        <end position="11"/>
    </location>
</feature>
<dbReference type="AlphaFoldDB" id="A0A917UPZ4"/>
<dbReference type="Pfam" id="PF11361">
    <property type="entry name" value="DUF3159"/>
    <property type="match status" value="1"/>
</dbReference>
<keyword evidence="2" id="KW-1133">Transmembrane helix</keyword>
<feature type="transmembrane region" description="Helical" evidence="2">
    <location>
        <begin position="191"/>
        <end position="209"/>
    </location>
</feature>
<evidence type="ECO:0000313" key="4">
    <source>
        <dbReference type="Proteomes" id="UP000636956"/>
    </source>
</evidence>
<evidence type="ECO:0000256" key="2">
    <source>
        <dbReference type="SAM" id="Phobius"/>
    </source>
</evidence>
<comment type="caution">
    <text evidence="3">The sequence shown here is derived from an EMBL/GenBank/DDBJ whole genome shotgun (WGS) entry which is preliminary data.</text>
</comment>
<dbReference type="InterPro" id="IPR016566">
    <property type="entry name" value="UCP010219"/>
</dbReference>
<dbReference type="EMBL" id="BMMD01000004">
    <property type="protein sequence ID" value="GGJ73965.1"/>
    <property type="molecule type" value="Genomic_DNA"/>
</dbReference>
<dbReference type="PIRSF" id="PIRSF010219">
    <property type="entry name" value="UCP010219"/>
    <property type="match status" value="1"/>
</dbReference>
<name>A0A917UPZ4_9MICO</name>
<evidence type="ECO:0000313" key="3">
    <source>
        <dbReference type="EMBL" id="GGJ73965.1"/>
    </source>
</evidence>
<feature type="transmembrane region" description="Helical" evidence="2">
    <location>
        <begin position="85"/>
        <end position="102"/>
    </location>
</feature>
<reference evidence="3" key="2">
    <citation type="submission" date="2020-09" db="EMBL/GenBank/DDBJ databases">
        <authorList>
            <person name="Sun Q."/>
            <person name="Zhou Y."/>
        </authorList>
    </citation>
    <scope>NUCLEOTIDE SEQUENCE</scope>
    <source>
        <strain evidence="3">CGMCC 1.8984</strain>
    </source>
</reference>
<feature type="transmembrane region" description="Helical" evidence="2">
    <location>
        <begin position="55"/>
        <end position="79"/>
    </location>
</feature>
<dbReference type="Proteomes" id="UP000636956">
    <property type="component" value="Unassembled WGS sequence"/>
</dbReference>
<feature type="transmembrane region" description="Helical" evidence="2">
    <location>
        <begin position="221"/>
        <end position="243"/>
    </location>
</feature>
<sequence>MADPDARREPDDQPADAAGPEQDGANEFGRQLAAAAERSGLGGIAREETLTGRDLLGALGGVRGLAEAILPGLVFLVVYTFTKELVPALAASIGLAVIFTVVRLVRRSGPTQAIAGLVGVGASAALALWTGRAEDNYVLGFYTNAAYAVALLVSLLVGWPLIGLIVGFLVGDGTSWRTERRRLQAMQFLTLVWIGLFAARLVVQVPFYFAGNVEALGATRLLMGVPLYALVLVFTWLVVRAVYPSSPRSPQ</sequence>
<evidence type="ECO:0000256" key="1">
    <source>
        <dbReference type="SAM" id="MobiDB-lite"/>
    </source>
</evidence>
<reference evidence="3" key="1">
    <citation type="journal article" date="2014" name="Int. J. Syst. Evol. Microbiol.">
        <title>Complete genome sequence of Corynebacterium casei LMG S-19264T (=DSM 44701T), isolated from a smear-ripened cheese.</title>
        <authorList>
            <consortium name="US DOE Joint Genome Institute (JGI-PGF)"/>
            <person name="Walter F."/>
            <person name="Albersmeier A."/>
            <person name="Kalinowski J."/>
            <person name="Ruckert C."/>
        </authorList>
    </citation>
    <scope>NUCLEOTIDE SEQUENCE</scope>
    <source>
        <strain evidence="3">CGMCC 1.8984</strain>
    </source>
</reference>
<gene>
    <name evidence="3" type="ORF">GCM10011372_10000</name>
</gene>
<protein>
    <recommendedName>
        <fullName evidence="5">DUF3159 domain-containing protein</fullName>
    </recommendedName>
</protein>